<dbReference type="AlphaFoldDB" id="A0A926Q651"/>
<dbReference type="GO" id="GO:0009279">
    <property type="term" value="C:cell outer membrane"/>
    <property type="evidence" value="ECO:0007669"/>
    <property type="project" value="UniProtKB-SubCell"/>
</dbReference>
<keyword evidence="3" id="KW-0998">Cell outer membrane</keyword>
<evidence type="ECO:0000256" key="1">
    <source>
        <dbReference type="ARBA" id="ARBA00004442"/>
    </source>
</evidence>
<dbReference type="PANTHER" id="PTHR30329:SF21">
    <property type="entry name" value="LIPOPROTEIN YIAD-RELATED"/>
    <property type="match status" value="1"/>
</dbReference>
<evidence type="ECO:0000313" key="7">
    <source>
        <dbReference type="Proteomes" id="UP000653730"/>
    </source>
</evidence>
<dbReference type="Gene3D" id="3.30.1330.60">
    <property type="entry name" value="OmpA-like domain"/>
    <property type="match status" value="1"/>
</dbReference>
<proteinExistence type="predicted"/>
<dbReference type="PANTHER" id="PTHR30329">
    <property type="entry name" value="STATOR ELEMENT OF FLAGELLAR MOTOR COMPLEX"/>
    <property type="match status" value="1"/>
</dbReference>
<dbReference type="InterPro" id="IPR050330">
    <property type="entry name" value="Bact_OuterMem_StrucFunc"/>
</dbReference>
<comment type="caution">
    <text evidence="6">The sequence shown here is derived from an EMBL/GenBank/DDBJ whole genome shotgun (WGS) entry which is preliminary data.</text>
</comment>
<dbReference type="InterPro" id="IPR006665">
    <property type="entry name" value="OmpA-like"/>
</dbReference>
<dbReference type="Proteomes" id="UP000653730">
    <property type="component" value="Unassembled WGS sequence"/>
</dbReference>
<dbReference type="InterPro" id="IPR036737">
    <property type="entry name" value="OmpA-like_sf"/>
</dbReference>
<evidence type="ECO:0000256" key="3">
    <source>
        <dbReference type="ARBA" id="ARBA00023237"/>
    </source>
</evidence>
<dbReference type="EMBL" id="JACVDC010000162">
    <property type="protein sequence ID" value="MBC9798685.1"/>
    <property type="molecule type" value="Genomic_DNA"/>
</dbReference>
<dbReference type="Pfam" id="PF00691">
    <property type="entry name" value="OmpA"/>
    <property type="match status" value="1"/>
</dbReference>
<evidence type="ECO:0000313" key="6">
    <source>
        <dbReference type="EMBL" id="MBC9798685.1"/>
    </source>
</evidence>
<keyword evidence="7" id="KW-1185">Reference proteome</keyword>
<feature type="domain" description="OmpA-like" evidence="5">
    <location>
        <begin position="26"/>
        <end position="149"/>
    </location>
</feature>
<dbReference type="InterPro" id="IPR006664">
    <property type="entry name" value="OMP_bac"/>
</dbReference>
<reference evidence="6 7" key="1">
    <citation type="submission" date="2020-09" db="EMBL/GenBank/DDBJ databases">
        <title>Sinomicrobium weinanense sp. nov., a halophilic bacteria isolated from saline-alkali soil.</title>
        <authorList>
            <person name="Wu P."/>
            <person name="Ren H."/>
            <person name="Mei Y."/>
            <person name="Liang Y."/>
            <person name="Chen Z."/>
        </authorList>
    </citation>
    <scope>NUCLEOTIDE SEQUENCE [LARGE SCALE GENOMIC DNA]</scope>
    <source>
        <strain evidence="6 7">FJxs</strain>
    </source>
</reference>
<name>A0A926Q651_9FLAO</name>
<evidence type="ECO:0000256" key="2">
    <source>
        <dbReference type="ARBA" id="ARBA00023136"/>
    </source>
</evidence>
<keyword evidence="2 4" id="KW-0472">Membrane</keyword>
<accession>A0A926Q651</accession>
<dbReference type="RefSeq" id="WP_187967789.1">
    <property type="nucleotide sequence ID" value="NZ_JACVDC010000162.1"/>
</dbReference>
<dbReference type="SUPFAM" id="SSF103088">
    <property type="entry name" value="OmpA-like"/>
    <property type="match status" value="1"/>
</dbReference>
<comment type="subcellular location">
    <subcellularLocation>
        <location evidence="1">Cell outer membrane</location>
    </subcellularLocation>
</comment>
<dbReference type="CDD" id="cd07185">
    <property type="entry name" value="OmpA_C-like"/>
    <property type="match status" value="1"/>
</dbReference>
<evidence type="ECO:0000259" key="5">
    <source>
        <dbReference type="PROSITE" id="PS51123"/>
    </source>
</evidence>
<organism evidence="6 7">
    <name type="scientific">Sinomicrobium weinanense</name>
    <dbReference type="NCBI Taxonomy" id="2842200"/>
    <lineage>
        <taxon>Bacteria</taxon>
        <taxon>Pseudomonadati</taxon>
        <taxon>Bacteroidota</taxon>
        <taxon>Flavobacteriia</taxon>
        <taxon>Flavobacteriales</taxon>
        <taxon>Flavobacteriaceae</taxon>
        <taxon>Sinomicrobium</taxon>
    </lineage>
</organism>
<evidence type="ECO:0000256" key="4">
    <source>
        <dbReference type="PROSITE-ProRule" id="PRU00473"/>
    </source>
</evidence>
<gene>
    <name evidence="6" type="ORF">IBL28_22160</name>
</gene>
<sequence>TTEENGDKITDINFELTNFDDLIVKEDNQEKIDVNPIYFEFDKADITPQAAEELDKVIYVMNQFSDVKIKIESHADCRGNAKYNRGLTDRRAKSTQKYILDVGKIDSSRIESAVGYGEDRPKIVCETCSLCTEEQHSENRRSDFIIIEK</sequence>
<feature type="non-terminal residue" evidence="6">
    <location>
        <position position="1"/>
    </location>
</feature>
<protein>
    <submittedName>
        <fullName evidence="6">OmpA family protein</fullName>
    </submittedName>
</protein>
<dbReference type="PROSITE" id="PS51123">
    <property type="entry name" value="OMPA_2"/>
    <property type="match status" value="1"/>
</dbReference>
<dbReference type="PRINTS" id="PR01021">
    <property type="entry name" value="OMPADOMAIN"/>
</dbReference>